<protein>
    <submittedName>
        <fullName evidence="12">Uncharacterized protein</fullName>
    </submittedName>
</protein>
<keyword evidence="3" id="KW-0489">Methyltransferase</keyword>
<dbReference type="PANTHER" id="PTHR46223:SF3">
    <property type="entry name" value="HISTONE-LYSINE N-METHYLTRANSFERASE SET-23"/>
    <property type="match status" value="1"/>
</dbReference>
<dbReference type="SMART" id="SM00317">
    <property type="entry name" value="SET"/>
    <property type="match status" value="1"/>
</dbReference>
<feature type="compositionally biased region" description="Low complexity" evidence="8">
    <location>
        <begin position="318"/>
        <end position="341"/>
    </location>
</feature>
<dbReference type="GO" id="GO:0042054">
    <property type="term" value="F:histone methyltransferase activity"/>
    <property type="evidence" value="ECO:0007669"/>
    <property type="project" value="InterPro"/>
</dbReference>
<evidence type="ECO:0000259" key="9">
    <source>
        <dbReference type="PROSITE" id="PS50280"/>
    </source>
</evidence>
<evidence type="ECO:0000259" key="10">
    <source>
        <dbReference type="PROSITE" id="PS50867"/>
    </source>
</evidence>
<evidence type="ECO:0000256" key="3">
    <source>
        <dbReference type="ARBA" id="ARBA00022603"/>
    </source>
</evidence>
<evidence type="ECO:0000256" key="4">
    <source>
        <dbReference type="ARBA" id="ARBA00022679"/>
    </source>
</evidence>
<feature type="compositionally biased region" description="Pro residues" evidence="8">
    <location>
        <begin position="527"/>
        <end position="539"/>
    </location>
</feature>
<dbReference type="GO" id="GO:0005634">
    <property type="term" value="C:nucleus"/>
    <property type="evidence" value="ECO:0007669"/>
    <property type="project" value="InterPro"/>
</dbReference>
<feature type="compositionally biased region" description="Basic and acidic residues" evidence="8">
    <location>
        <begin position="377"/>
        <end position="386"/>
    </location>
</feature>
<feature type="compositionally biased region" description="Low complexity" evidence="8">
    <location>
        <begin position="695"/>
        <end position="706"/>
    </location>
</feature>
<dbReference type="Proteomes" id="UP001213000">
    <property type="component" value="Unassembled WGS sequence"/>
</dbReference>
<feature type="compositionally biased region" description="Polar residues" evidence="8">
    <location>
        <begin position="658"/>
        <end position="668"/>
    </location>
</feature>
<dbReference type="Gene3D" id="2.170.270.10">
    <property type="entry name" value="SET domain"/>
    <property type="match status" value="1"/>
</dbReference>
<evidence type="ECO:0000256" key="1">
    <source>
        <dbReference type="ARBA" id="ARBA00004286"/>
    </source>
</evidence>
<feature type="compositionally biased region" description="Low complexity" evidence="8">
    <location>
        <begin position="417"/>
        <end position="426"/>
    </location>
</feature>
<feature type="compositionally biased region" description="Low complexity" evidence="8">
    <location>
        <begin position="565"/>
        <end position="578"/>
    </location>
</feature>
<feature type="compositionally biased region" description="Polar residues" evidence="8">
    <location>
        <begin position="260"/>
        <end position="277"/>
    </location>
</feature>
<feature type="compositionally biased region" description="Gly residues" evidence="8">
    <location>
        <begin position="92"/>
        <end position="103"/>
    </location>
</feature>
<dbReference type="InterPro" id="IPR007728">
    <property type="entry name" value="Pre-SET_dom"/>
</dbReference>
<dbReference type="InterPro" id="IPR050973">
    <property type="entry name" value="H3K9_Histone-Lys_N-MTase"/>
</dbReference>
<feature type="compositionally biased region" description="Basic and acidic residues" evidence="8">
    <location>
        <begin position="198"/>
        <end position="215"/>
    </location>
</feature>
<accession>A0AAD5Z0F8</accession>
<keyword evidence="7" id="KW-0862">Zinc</keyword>
<evidence type="ECO:0000313" key="13">
    <source>
        <dbReference type="Proteomes" id="UP001213000"/>
    </source>
</evidence>
<comment type="caution">
    <text evidence="12">The sequence shown here is derived from an EMBL/GenBank/DDBJ whole genome shotgun (WGS) entry which is preliminary data.</text>
</comment>
<dbReference type="GO" id="GO:0032259">
    <property type="term" value="P:methylation"/>
    <property type="evidence" value="ECO:0007669"/>
    <property type="project" value="UniProtKB-KW"/>
</dbReference>
<feature type="compositionally biased region" description="Polar residues" evidence="8">
    <location>
        <begin position="129"/>
        <end position="144"/>
    </location>
</feature>
<evidence type="ECO:0000256" key="5">
    <source>
        <dbReference type="ARBA" id="ARBA00022691"/>
    </source>
</evidence>
<evidence type="ECO:0000256" key="6">
    <source>
        <dbReference type="ARBA" id="ARBA00022723"/>
    </source>
</evidence>
<dbReference type="InterPro" id="IPR003616">
    <property type="entry name" value="Post-SET_dom"/>
</dbReference>
<dbReference type="GO" id="GO:0008270">
    <property type="term" value="F:zinc ion binding"/>
    <property type="evidence" value="ECO:0007669"/>
    <property type="project" value="InterPro"/>
</dbReference>
<dbReference type="InterPro" id="IPR046341">
    <property type="entry name" value="SET_dom_sf"/>
</dbReference>
<gene>
    <name evidence="12" type="ORF">NP233_g150</name>
</gene>
<feature type="region of interest" description="Disordered" evidence="8">
    <location>
        <begin position="1"/>
        <end position="712"/>
    </location>
</feature>
<evidence type="ECO:0000256" key="7">
    <source>
        <dbReference type="ARBA" id="ARBA00022833"/>
    </source>
</evidence>
<feature type="compositionally biased region" description="Basic residues" evidence="8">
    <location>
        <begin position="601"/>
        <end position="614"/>
    </location>
</feature>
<feature type="domain" description="Pre-SET" evidence="10">
    <location>
        <begin position="825"/>
        <end position="891"/>
    </location>
</feature>
<dbReference type="PANTHER" id="PTHR46223">
    <property type="entry name" value="HISTONE-LYSINE N-METHYLTRANSFERASE SUV39H"/>
    <property type="match status" value="1"/>
</dbReference>
<feature type="region of interest" description="Disordered" evidence="8">
    <location>
        <begin position="1033"/>
        <end position="1058"/>
    </location>
</feature>
<evidence type="ECO:0000256" key="8">
    <source>
        <dbReference type="SAM" id="MobiDB-lite"/>
    </source>
</evidence>
<keyword evidence="2" id="KW-0158">Chromosome</keyword>
<evidence type="ECO:0000313" key="12">
    <source>
        <dbReference type="EMBL" id="KAJ3576831.1"/>
    </source>
</evidence>
<feature type="compositionally biased region" description="Low complexity" evidence="8">
    <location>
        <begin position="225"/>
        <end position="239"/>
    </location>
</feature>
<comment type="subcellular location">
    <subcellularLocation>
        <location evidence="1">Chromosome</location>
    </subcellularLocation>
</comment>
<keyword evidence="4" id="KW-0808">Transferase</keyword>
<feature type="compositionally biased region" description="Low complexity" evidence="8">
    <location>
        <begin position="540"/>
        <end position="553"/>
    </location>
</feature>
<dbReference type="Pfam" id="PF05033">
    <property type="entry name" value="Pre-SET"/>
    <property type="match status" value="1"/>
</dbReference>
<feature type="compositionally biased region" description="Polar residues" evidence="8">
    <location>
        <begin position="182"/>
        <end position="197"/>
    </location>
</feature>
<dbReference type="EMBL" id="JANIEX010000004">
    <property type="protein sequence ID" value="KAJ3576831.1"/>
    <property type="molecule type" value="Genomic_DNA"/>
</dbReference>
<feature type="compositionally biased region" description="Acidic residues" evidence="8">
    <location>
        <begin position="1033"/>
        <end position="1050"/>
    </location>
</feature>
<organism evidence="12 13">
    <name type="scientific">Leucocoprinus birnbaumii</name>
    <dbReference type="NCBI Taxonomy" id="56174"/>
    <lineage>
        <taxon>Eukaryota</taxon>
        <taxon>Fungi</taxon>
        <taxon>Dikarya</taxon>
        <taxon>Basidiomycota</taxon>
        <taxon>Agaricomycotina</taxon>
        <taxon>Agaricomycetes</taxon>
        <taxon>Agaricomycetidae</taxon>
        <taxon>Agaricales</taxon>
        <taxon>Agaricineae</taxon>
        <taxon>Agaricaceae</taxon>
        <taxon>Leucocoprinus</taxon>
    </lineage>
</organism>
<reference evidence="12" key="1">
    <citation type="submission" date="2022-07" db="EMBL/GenBank/DDBJ databases">
        <title>Genome Sequence of Leucocoprinus birnbaumii.</title>
        <authorList>
            <person name="Buettner E."/>
        </authorList>
    </citation>
    <scope>NUCLEOTIDE SEQUENCE</scope>
    <source>
        <strain evidence="12">VT141</strain>
    </source>
</reference>
<dbReference type="SUPFAM" id="SSF82199">
    <property type="entry name" value="SET domain"/>
    <property type="match status" value="1"/>
</dbReference>
<keyword evidence="13" id="KW-1185">Reference proteome</keyword>
<name>A0AAD5Z0F8_9AGAR</name>
<dbReference type="SMART" id="SM00468">
    <property type="entry name" value="PreSET"/>
    <property type="match status" value="1"/>
</dbReference>
<evidence type="ECO:0000259" key="11">
    <source>
        <dbReference type="PROSITE" id="PS50868"/>
    </source>
</evidence>
<proteinExistence type="predicted"/>
<dbReference type="AlphaFoldDB" id="A0AAD5Z0F8"/>
<dbReference type="PROSITE" id="PS50868">
    <property type="entry name" value="POST_SET"/>
    <property type="match status" value="1"/>
</dbReference>
<feature type="compositionally biased region" description="Polar residues" evidence="8">
    <location>
        <begin position="400"/>
        <end position="416"/>
    </location>
</feature>
<feature type="domain" description="Post-SET" evidence="11">
    <location>
        <begin position="1062"/>
        <end position="1078"/>
    </location>
</feature>
<dbReference type="GO" id="GO:0005694">
    <property type="term" value="C:chromosome"/>
    <property type="evidence" value="ECO:0007669"/>
    <property type="project" value="UniProtKB-SubCell"/>
</dbReference>
<dbReference type="InterPro" id="IPR001214">
    <property type="entry name" value="SET_dom"/>
</dbReference>
<dbReference type="Pfam" id="PF00856">
    <property type="entry name" value="SET"/>
    <property type="match status" value="1"/>
</dbReference>
<dbReference type="PROSITE" id="PS50867">
    <property type="entry name" value="PRE_SET"/>
    <property type="match status" value="1"/>
</dbReference>
<keyword evidence="6" id="KW-0479">Metal-binding</keyword>
<evidence type="ECO:0000256" key="2">
    <source>
        <dbReference type="ARBA" id="ARBA00022454"/>
    </source>
</evidence>
<feature type="domain" description="SET" evidence="9">
    <location>
        <begin position="894"/>
        <end position="1028"/>
    </location>
</feature>
<dbReference type="PROSITE" id="PS50280">
    <property type="entry name" value="SET"/>
    <property type="match status" value="1"/>
</dbReference>
<sequence length="1079" mass="117141">MFNPSSKPKPSPAPGWATLQEPTSSDGEIEIIEVKKSTTSATAIKKRKGNGERDPSPSHEGAGPSTKRPRHSTSGVGLNKMAAGPSDLGASPSGGNGANAGGGKHSKVLPIPNFSRPSILSAPAFSSRRPVSSPSKATKQTTLRFGSKNRPGDDSTASALAALYPPPPPNSVDPDIARWRGQYQNQIVRSPRDIQTQQEREKLKPDIGQTRDKGKGKAVPPPESPSDSSDVGVSSSAGPIRNTGVRKYSGKMAVGPGGSMSASIFVSRRTSSANQAAAKTDSEEEQDDGPLYVNDRRQIARKTVNSLKPNKIHQFDRPLSPGNSGSGSLLSSSPGESQSPSDEGNITGESDKSVAKLPSTARKSAAGKKPIIPLSIKGREKARIPDDVIVITSSEDESPAMTSNSSPSRPTVKSSGKMSLSTSKPLSKSKREDINKRHTTGSMETIAAAYNKIFEGQQKPTRKTSSGSNKPPVQDFIDLTLEDSDEGKTAKGPQKSKESSPAVQVKTEKEPALGAQPAEPATIQILPSPPPLTPPPVIAPTPTTAPLLPNIPTDPLAGTSKLETTPRPRSVPTVSVPDVPIPPMQSQSARTSPTASSEKSVRRRPMLPTRRKSHIFQSPDSDELEAADEREVAEAMTEDIPTSASEDRMHLSHDLAVPSSSNVSSTRASPDLIPPLRGSMRRSSTSSADIAPMTDAESPPASSASPEPEDAIEVPTYGGFKALTWENHRRDIKNFHFKHYSAKDIPTSLPDSINRLSEYTRREAGVRDVFQAFILENICDDEAGAPEIEIINDVDAEPSPVFEFNYSNRMWYGEGVSMPDYSKLRGCDCVGRCDPKSQTCACAIKTRSYLDVDGCVYEKNGRLKYPRYPIFECNDLCSCDDDCRNRVVQHGRKVQLSVRKTLKKGWGVFNGPKRLQKGTFLGIYAGELLTDEQGEVRGRYYNNLGKSYLFDIDFWHLKKDCDPDEWHNKYVVDAFHAGNFTRFLNHSCEPNARLFPCYINEPDVEKPLLVVFSNKDVPPYEEICFNYMGSYSEDEDDGDDGEDDGEDDEPLEPKGEKREGAVYRPCMCGAKKCKGVMWN</sequence>
<feature type="compositionally biased region" description="Polar residues" evidence="8">
    <location>
        <begin position="584"/>
        <end position="598"/>
    </location>
</feature>
<keyword evidence="5" id="KW-0949">S-adenosyl-L-methionine</keyword>